<feature type="compositionally biased region" description="Basic residues" evidence="1">
    <location>
        <begin position="66"/>
        <end position="76"/>
    </location>
</feature>
<dbReference type="Proteomes" id="UP000248423">
    <property type="component" value="Unassembled WGS sequence"/>
</dbReference>
<name>A0A319E1T6_ASPSB</name>
<protein>
    <submittedName>
        <fullName evidence="2">Uncharacterized protein</fullName>
    </submittedName>
</protein>
<gene>
    <name evidence="2" type="ORF">BO78DRAFT_42312</name>
</gene>
<feature type="region of interest" description="Disordered" evidence="1">
    <location>
        <begin position="48"/>
        <end position="83"/>
    </location>
</feature>
<sequence>MYSVLRGTSMPWTCPWAWTLITSSRRLYRCLESRKWFLKVCCYANGTSSSNPPPLQSPGRRENWQRSRKSKKKKAAKAREGRGPVCVMHQRSASLPFQLQSLGGAANPRPFVGFCRLVPGMLSTIFPLLVISERESLVSMFYGASSPGFSPDTIVPSDSRLVPITQKGLLGQPSARLNKS</sequence>
<dbReference type="VEuPathDB" id="FungiDB:BO78DRAFT_42312"/>
<keyword evidence="3" id="KW-1185">Reference proteome</keyword>
<dbReference type="OrthoDB" id="10511060at2759"/>
<organism evidence="2 3">
    <name type="scientific">Aspergillus sclerotiicarbonarius (strain CBS 121057 / IBT 28362)</name>
    <dbReference type="NCBI Taxonomy" id="1448318"/>
    <lineage>
        <taxon>Eukaryota</taxon>
        <taxon>Fungi</taxon>
        <taxon>Dikarya</taxon>
        <taxon>Ascomycota</taxon>
        <taxon>Pezizomycotina</taxon>
        <taxon>Eurotiomycetes</taxon>
        <taxon>Eurotiomycetidae</taxon>
        <taxon>Eurotiales</taxon>
        <taxon>Aspergillaceae</taxon>
        <taxon>Aspergillus</taxon>
        <taxon>Aspergillus subgen. Circumdati</taxon>
    </lineage>
</organism>
<dbReference type="EMBL" id="KZ826452">
    <property type="protein sequence ID" value="PYI00428.1"/>
    <property type="molecule type" value="Genomic_DNA"/>
</dbReference>
<proteinExistence type="predicted"/>
<reference evidence="2 3" key="1">
    <citation type="submission" date="2018-02" db="EMBL/GenBank/DDBJ databases">
        <title>The genomes of Aspergillus section Nigri reveals drivers in fungal speciation.</title>
        <authorList>
            <consortium name="DOE Joint Genome Institute"/>
            <person name="Vesth T.C."/>
            <person name="Nybo J."/>
            <person name="Theobald S."/>
            <person name="Brandl J."/>
            <person name="Frisvad J.C."/>
            <person name="Nielsen K.F."/>
            <person name="Lyhne E.K."/>
            <person name="Kogle M.E."/>
            <person name="Kuo A."/>
            <person name="Riley R."/>
            <person name="Clum A."/>
            <person name="Nolan M."/>
            <person name="Lipzen A."/>
            <person name="Salamov A."/>
            <person name="Henrissat B."/>
            <person name="Wiebenga A."/>
            <person name="De vries R.P."/>
            <person name="Grigoriev I.V."/>
            <person name="Mortensen U.H."/>
            <person name="Andersen M.R."/>
            <person name="Baker S.E."/>
        </authorList>
    </citation>
    <scope>NUCLEOTIDE SEQUENCE [LARGE SCALE GENOMIC DNA]</scope>
    <source>
        <strain evidence="2 3">CBS 121057</strain>
    </source>
</reference>
<dbReference type="AlphaFoldDB" id="A0A319E1T6"/>
<accession>A0A319E1T6</accession>
<evidence type="ECO:0000256" key="1">
    <source>
        <dbReference type="SAM" id="MobiDB-lite"/>
    </source>
</evidence>
<evidence type="ECO:0000313" key="3">
    <source>
        <dbReference type="Proteomes" id="UP000248423"/>
    </source>
</evidence>
<evidence type="ECO:0000313" key="2">
    <source>
        <dbReference type="EMBL" id="PYI00428.1"/>
    </source>
</evidence>